<feature type="binding site" evidence="1">
    <location>
        <position position="82"/>
    </location>
    <ligand>
        <name>Mg(2+)</name>
        <dbReference type="ChEBI" id="CHEBI:18420"/>
        <label>1</label>
        <note>catalytic</note>
    </ligand>
</feature>
<feature type="binding site" evidence="1">
    <location>
        <position position="83"/>
    </location>
    <ligand>
        <name>Mg(2+)</name>
        <dbReference type="ChEBI" id="CHEBI:18420"/>
        <label>1</label>
        <note>catalytic</note>
    </ligand>
</feature>
<comment type="caution">
    <text evidence="2">The sequence shown here is derived from an EMBL/GenBank/DDBJ whole genome shotgun (WGS) entry which is preliminary data.</text>
</comment>
<dbReference type="GO" id="GO:0006020">
    <property type="term" value="P:inositol metabolic process"/>
    <property type="evidence" value="ECO:0007669"/>
    <property type="project" value="TreeGrafter"/>
</dbReference>
<dbReference type="GO" id="GO:0046872">
    <property type="term" value="F:metal ion binding"/>
    <property type="evidence" value="ECO:0007669"/>
    <property type="project" value="UniProtKB-KW"/>
</dbReference>
<dbReference type="PRINTS" id="PR00377">
    <property type="entry name" value="IMPHPHTASES"/>
</dbReference>
<dbReference type="GO" id="GO:0008934">
    <property type="term" value="F:inositol monophosphate 1-phosphatase activity"/>
    <property type="evidence" value="ECO:0007669"/>
    <property type="project" value="TreeGrafter"/>
</dbReference>
<evidence type="ECO:0000313" key="3">
    <source>
        <dbReference type="Proteomes" id="UP000597444"/>
    </source>
</evidence>
<dbReference type="InterPro" id="IPR000760">
    <property type="entry name" value="Inositol_monophosphatase-like"/>
</dbReference>
<name>A0A8J3N587_9CHLR</name>
<dbReference type="PANTHER" id="PTHR20854">
    <property type="entry name" value="INOSITOL MONOPHOSPHATASE"/>
    <property type="match status" value="1"/>
</dbReference>
<evidence type="ECO:0000256" key="1">
    <source>
        <dbReference type="PIRSR" id="PIRSR600760-2"/>
    </source>
</evidence>
<evidence type="ECO:0000313" key="2">
    <source>
        <dbReference type="EMBL" id="GHO96115.1"/>
    </source>
</evidence>
<organism evidence="2 3">
    <name type="scientific">Reticulibacter mediterranei</name>
    <dbReference type="NCBI Taxonomy" id="2778369"/>
    <lineage>
        <taxon>Bacteria</taxon>
        <taxon>Bacillati</taxon>
        <taxon>Chloroflexota</taxon>
        <taxon>Ktedonobacteria</taxon>
        <taxon>Ktedonobacterales</taxon>
        <taxon>Reticulibacteraceae</taxon>
        <taxon>Reticulibacter</taxon>
    </lineage>
</organism>
<dbReference type="Proteomes" id="UP000597444">
    <property type="component" value="Unassembled WGS sequence"/>
</dbReference>
<sequence length="267" mass="29184">MLELLEQLFRQVRVYTQSERYDRKQIYAQSPRHTTMQFDRDAEDIIVRGLEESGYGFEVITEERATFSTSSSPTYRIVVDPIDGSTNVARGIMTAGIALAVLPIDSPVLPENVQWALVGELFSGIVYQAQRGGGAFRNGRRCQVSDVKSLKHCLAGINLDGRDSKLTRTLLSGSPGIEYVRRMGSSAIDSVYVASGTYDAYIDVGDILTGESFLASASIVLEAGGIISDPQGKPLRPITNLTEGFSLIAACTKELHQEIITKIQSAR</sequence>
<accession>A0A8J3N587</accession>
<keyword evidence="1" id="KW-0479">Metal-binding</keyword>
<reference evidence="2" key="1">
    <citation type="submission" date="2020-10" db="EMBL/GenBank/DDBJ databases">
        <title>Taxonomic study of unclassified bacteria belonging to the class Ktedonobacteria.</title>
        <authorList>
            <person name="Yabe S."/>
            <person name="Wang C.M."/>
            <person name="Zheng Y."/>
            <person name="Sakai Y."/>
            <person name="Cavaletti L."/>
            <person name="Monciardini P."/>
            <person name="Donadio S."/>
        </authorList>
    </citation>
    <scope>NUCLEOTIDE SEQUENCE</scope>
    <source>
        <strain evidence="2">ID150040</strain>
    </source>
</reference>
<comment type="cofactor">
    <cofactor evidence="1">
        <name>Mg(2+)</name>
        <dbReference type="ChEBI" id="CHEBI:18420"/>
    </cofactor>
</comment>
<dbReference type="AlphaFoldDB" id="A0A8J3N587"/>
<dbReference type="Pfam" id="PF00459">
    <property type="entry name" value="Inositol_P"/>
    <property type="match status" value="1"/>
</dbReference>
<feature type="binding site" evidence="1">
    <location>
        <position position="62"/>
    </location>
    <ligand>
        <name>Mg(2+)</name>
        <dbReference type="ChEBI" id="CHEBI:18420"/>
        <label>1</label>
        <note>catalytic</note>
    </ligand>
</feature>
<proteinExistence type="predicted"/>
<keyword evidence="1" id="KW-0460">Magnesium</keyword>
<dbReference type="Gene3D" id="3.40.190.80">
    <property type="match status" value="1"/>
</dbReference>
<gene>
    <name evidence="2" type="ORF">KSF_061630</name>
</gene>
<dbReference type="Gene3D" id="3.30.540.10">
    <property type="entry name" value="Fructose-1,6-Bisphosphatase, subunit A, domain 1"/>
    <property type="match status" value="1"/>
</dbReference>
<dbReference type="EMBL" id="BNJK01000001">
    <property type="protein sequence ID" value="GHO96115.1"/>
    <property type="molecule type" value="Genomic_DNA"/>
</dbReference>
<protein>
    <submittedName>
        <fullName evidence="2">Inositol monophosphatase</fullName>
    </submittedName>
</protein>
<feature type="binding site" evidence="1">
    <location>
        <position position="80"/>
    </location>
    <ligand>
        <name>Mg(2+)</name>
        <dbReference type="ChEBI" id="CHEBI:18420"/>
        <label>1</label>
        <note>catalytic</note>
    </ligand>
</feature>
<dbReference type="PANTHER" id="PTHR20854:SF4">
    <property type="entry name" value="INOSITOL-1-MONOPHOSPHATASE-RELATED"/>
    <property type="match status" value="1"/>
</dbReference>
<dbReference type="RefSeq" id="WP_220206758.1">
    <property type="nucleotide sequence ID" value="NZ_BNJK01000001.1"/>
</dbReference>
<dbReference type="GO" id="GO:0007165">
    <property type="term" value="P:signal transduction"/>
    <property type="evidence" value="ECO:0007669"/>
    <property type="project" value="TreeGrafter"/>
</dbReference>
<keyword evidence="3" id="KW-1185">Reference proteome</keyword>
<dbReference type="SUPFAM" id="SSF56655">
    <property type="entry name" value="Carbohydrate phosphatase"/>
    <property type="match status" value="1"/>
</dbReference>